<dbReference type="Gene3D" id="3.40.525.10">
    <property type="entry name" value="CRAL-TRIO lipid binding domain"/>
    <property type="match status" value="1"/>
</dbReference>
<organism evidence="2 3">
    <name type="scientific">Clavelina lepadiformis</name>
    <name type="common">Light-bulb sea squirt</name>
    <name type="synonym">Ascidia lepadiformis</name>
    <dbReference type="NCBI Taxonomy" id="159417"/>
    <lineage>
        <taxon>Eukaryota</taxon>
        <taxon>Metazoa</taxon>
        <taxon>Chordata</taxon>
        <taxon>Tunicata</taxon>
        <taxon>Ascidiacea</taxon>
        <taxon>Aplousobranchia</taxon>
        <taxon>Clavelinidae</taxon>
        <taxon>Clavelina</taxon>
    </lineage>
</organism>
<dbReference type="SMART" id="SM01100">
    <property type="entry name" value="CRAL_TRIO_N"/>
    <property type="match status" value="1"/>
</dbReference>
<feature type="domain" description="CRAL-TRIO" evidence="1">
    <location>
        <begin position="305"/>
        <end position="468"/>
    </location>
</feature>
<dbReference type="PANTHER" id="PTHR10174:SF225">
    <property type="entry name" value="ALPHA-TOCOPHEROL TRANSFER PROTEIN"/>
    <property type="match status" value="1"/>
</dbReference>
<dbReference type="CDD" id="cd00170">
    <property type="entry name" value="SEC14"/>
    <property type="match status" value="1"/>
</dbReference>
<dbReference type="SMART" id="SM00516">
    <property type="entry name" value="SEC14"/>
    <property type="match status" value="1"/>
</dbReference>
<protein>
    <recommendedName>
        <fullName evidence="1">CRAL-TRIO domain-containing protein</fullName>
    </recommendedName>
</protein>
<dbReference type="InterPro" id="IPR011074">
    <property type="entry name" value="CRAL/TRIO_N_dom"/>
</dbReference>
<reference evidence="2 3" key="1">
    <citation type="submission" date="2024-02" db="EMBL/GenBank/DDBJ databases">
        <authorList>
            <person name="Daric V."/>
            <person name="Darras S."/>
        </authorList>
    </citation>
    <scope>NUCLEOTIDE SEQUENCE [LARGE SCALE GENOMIC DNA]</scope>
</reference>
<dbReference type="InterPro" id="IPR036865">
    <property type="entry name" value="CRAL-TRIO_dom_sf"/>
</dbReference>
<dbReference type="SUPFAM" id="SSF55729">
    <property type="entry name" value="Acyl-CoA N-acyltransferases (Nat)"/>
    <property type="match status" value="1"/>
</dbReference>
<dbReference type="Gene3D" id="1.20.5.1200">
    <property type="entry name" value="Alpha-tocopherol transfer"/>
    <property type="match status" value="1"/>
</dbReference>
<dbReference type="InterPro" id="IPR001251">
    <property type="entry name" value="CRAL-TRIO_dom"/>
</dbReference>
<proteinExistence type="predicted"/>
<dbReference type="Gene3D" id="3.40.630.30">
    <property type="match status" value="1"/>
</dbReference>
<dbReference type="EMBL" id="CAWYQH010000119">
    <property type="protein sequence ID" value="CAK8691478.1"/>
    <property type="molecule type" value="Genomic_DNA"/>
</dbReference>
<evidence type="ECO:0000313" key="3">
    <source>
        <dbReference type="Proteomes" id="UP001642483"/>
    </source>
</evidence>
<dbReference type="Gene3D" id="1.10.8.20">
    <property type="entry name" value="N-terminal domain of phosphatidylinositol transfer protein sec14p"/>
    <property type="match status" value="1"/>
</dbReference>
<dbReference type="SUPFAM" id="SSF52087">
    <property type="entry name" value="CRAL/TRIO domain"/>
    <property type="match status" value="1"/>
</dbReference>
<dbReference type="InterPro" id="IPR016181">
    <property type="entry name" value="Acyl_CoA_acyltransferase"/>
</dbReference>
<dbReference type="CDD" id="cd04301">
    <property type="entry name" value="NAT_SF"/>
    <property type="match status" value="1"/>
</dbReference>
<accession>A0ABP0GIA3</accession>
<evidence type="ECO:0000313" key="2">
    <source>
        <dbReference type="EMBL" id="CAK8691478.1"/>
    </source>
</evidence>
<evidence type="ECO:0000259" key="1">
    <source>
        <dbReference type="PROSITE" id="PS50191"/>
    </source>
</evidence>
<sequence length="486" mass="55507">MSSNSMKKFDNLEFRQLTVEDFDQVLDLDRSSFASSEPLNQMLHAPYIVEIHTPRLMAFLKQSASVGVFDKVTNHLVGFVLNSVEGPLDWEKKYALMHKMGRLDFTRALSMVKTEKRNLLNHFQFKKILDIVKFTICPGYRRLGLGTQLISRCSEIALKFECDAVCVLASSYFTQSICEKLNYNTFSEVDYAEYVEPETGLKLFTVVMSNSDRYECTLSAEALAKAVDELNEPEDNASRLLMIDQLRDAFINQDSGLELIRSDDAFILRFLRARKFDQERALKMLTNYHKQRVEFTEVFKKVDDPASLRPLFESGSFMALRGKALNGSSVLIGRPGKMKKTVFYDFIACVVVSMEKLLEDDEEVQVHGVTVIEDLFYSGLDLVKQIGPFLARRFLGLLQDAMPVRIKSVNIVNESKIFDAVFAIVRPFMKEKMKRRFEVHGSVFDSLHKKIDPSILPHDFGGTGSELDEKMIEEWTSSVLEEDTAL</sequence>
<gene>
    <name evidence="2" type="ORF">CVLEPA_LOCUS24182</name>
</gene>
<name>A0ABP0GIA3_CLALP</name>
<dbReference type="PROSITE" id="PS50191">
    <property type="entry name" value="CRAL_TRIO"/>
    <property type="match status" value="1"/>
</dbReference>
<dbReference type="PRINTS" id="PR00180">
    <property type="entry name" value="CRETINALDHBP"/>
</dbReference>
<keyword evidence="3" id="KW-1185">Reference proteome</keyword>
<dbReference type="PANTHER" id="PTHR10174">
    <property type="entry name" value="ALPHA-TOCOPHEROL TRANSFER PROTEIN-RELATED"/>
    <property type="match status" value="1"/>
</dbReference>
<dbReference type="Pfam" id="PF00650">
    <property type="entry name" value="CRAL_TRIO"/>
    <property type="match status" value="1"/>
</dbReference>
<dbReference type="Proteomes" id="UP001642483">
    <property type="component" value="Unassembled WGS sequence"/>
</dbReference>
<comment type="caution">
    <text evidence="2">The sequence shown here is derived from an EMBL/GenBank/DDBJ whole genome shotgun (WGS) entry which is preliminary data.</text>
</comment>
<dbReference type="SUPFAM" id="SSF46938">
    <property type="entry name" value="CRAL/TRIO N-terminal domain"/>
    <property type="match status" value="1"/>
</dbReference>
<dbReference type="InterPro" id="IPR036273">
    <property type="entry name" value="CRAL/TRIO_N_dom_sf"/>
</dbReference>
<dbReference type="Pfam" id="PF03765">
    <property type="entry name" value="CRAL_TRIO_N"/>
    <property type="match status" value="1"/>
</dbReference>